<feature type="compositionally biased region" description="Low complexity" evidence="1">
    <location>
        <begin position="213"/>
        <end position="225"/>
    </location>
</feature>
<feature type="region of interest" description="Disordered" evidence="1">
    <location>
        <begin position="165"/>
        <end position="276"/>
    </location>
</feature>
<protein>
    <submittedName>
        <fullName evidence="2">Uncharacterized protein</fullName>
    </submittedName>
</protein>
<comment type="caution">
    <text evidence="2">The sequence shown here is derived from an EMBL/GenBank/DDBJ whole genome shotgun (WGS) entry which is preliminary data.</text>
</comment>
<feature type="compositionally biased region" description="Pro residues" evidence="1">
    <location>
        <begin position="167"/>
        <end position="178"/>
    </location>
</feature>
<proteinExistence type="predicted"/>
<reference evidence="2" key="1">
    <citation type="submission" date="2023-03" db="EMBL/GenBank/DDBJ databases">
        <title>Massive genome expansion in bonnet fungi (Mycena s.s.) driven by repeated elements and novel gene families across ecological guilds.</title>
        <authorList>
            <consortium name="Lawrence Berkeley National Laboratory"/>
            <person name="Harder C.B."/>
            <person name="Miyauchi S."/>
            <person name="Viragh M."/>
            <person name="Kuo A."/>
            <person name="Thoen E."/>
            <person name="Andreopoulos B."/>
            <person name="Lu D."/>
            <person name="Skrede I."/>
            <person name="Drula E."/>
            <person name="Henrissat B."/>
            <person name="Morin E."/>
            <person name="Kohler A."/>
            <person name="Barry K."/>
            <person name="LaButti K."/>
            <person name="Morin E."/>
            <person name="Salamov A."/>
            <person name="Lipzen A."/>
            <person name="Mereny Z."/>
            <person name="Hegedus B."/>
            <person name="Baldrian P."/>
            <person name="Stursova M."/>
            <person name="Weitz H."/>
            <person name="Taylor A."/>
            <person name="Grigoriev I.V."/>
            <person name="Nagy L.G."/>
            <person name="Martin F."/>
            <person name="Kauserud H."/>
        </authorList>
    </citation>
    <scope>NUCLEOTIDE SEQUENCE</scope>
    <source>
        <strain evidence="2">CBHHK200</strain>
    </source>
</reference>
<evidence type="ECO:0000256" key="1">
    <source>
        <dbReference type="SAM" id="MobiDB-lite"/>
    </source>
</evidence>
<keyword evidence="3" id="KW-1185">Reference proteome</keyword>
<organism evidence="2 3">
    <name type="scientific">Mycena alexandri</name>
    <dbReference type="NCBI Taxonomy" id="1745969"/>
    <lineage>
        <taxon>Eukaryota</taxon>
        <taxon>Fungi</taxon>
        <taxon>Dikarya</taxon>
        <taxon>Basidiomycota</taxon>
        <taxon>Agaricomycotina</taxon>
        <taxon>Agaricomycetes</taxon>
        <taxon>Agaricomycetidae</taxon>
        <taxon>Agaricales</taxon>
        <taxon>Marasmiineae</taxon>
        <taxon>Mycenaceae</taxon>
        <taxon>Mycena</taxon>
    </lineage>
</organism>
<gene>
    <name evidence="2" type="ORF">C8F04DRAFT_1266864</name>
</gene>
<evidence type="ECO:0000313" key="2">
    <source>
        <dbReference type="EMBL" id="KAJ7027621.1"/>
    </source>
</evidence>
<dbReference type="AlphaFoldDB" id="A0AAD6WY30"/>
<dbReference type="Proteomes" id="UP001218188">
    <property type="component" value="Unassembled WGS sequence"/>
</dbReference>
<name>A0AAD6WY30_9AGAR</name>
<sequence length="276" mass="29840">MAANRERRCIYTIYGDRYAPDPKRNNCSRTRSGLSSKKLTVGMGTNYTHYELGTIKGHIEVGGRIIHRKTPPLSPEARAALAAYIAAYDVVFKNKGNDYAIRHAAALPLLQAAEQVFHDFVVPFRAARGMGPRSESALEPLPGLQRVVTVLPAAAPLVRATALVPIAGPPPAQTPPSTPLGRRRYTQFPSLPSPPTSSADNSPSPASPPPTSSPARSSSAGPSSARNIIDLTHIDDDDEPRARPANKRKFVHLGTIELTDNEDEDARPHKKAKFGY</sequence>
<dbReference type="EMBL" id="JARJCM010000122">
    <property type="protein sequence ID" value="KAJ7027621.1"/>
    <property type="molecule type" value="Genomic_DNA"/>
</dbReference>
<accession>A0AAD6WY30</accession>
<evidence type="ECO:0000313" key="3">
    <source>
        <dbReference type="Proteomes" id="UP001218188"/>
    </source>
</evidence>